<sequence>MFLNNTTNNHHTVSISDDETDELGRMRVRARRKRKKLGNRRLIRKLLVKYWMLLIIIPAAFLLFYETTRIGLRPSASNNIATTSGNQDDDRSSPTLIEEIRVKTNLNRLDPTTHVVAGVRERCLKLLPSEKLEQLEIPVEEESSLPIREILYISGNDASFVGGNATLSQLRAEDIRFNLFTGNQTFEERDRSFEVKETTTVHCGFYSMDGGFRISDEDKSFMQGCKVVVSTCAFGGGDDLYQPIGMSQASLKKWYAGLLCSILG</sequence>
<evidence type="ECO:0000259" key="3">
    <source>
        <dbReference type="Pfam" id="PF04765"/>
    </source>
</evidence>
<dbReference type="Gramene" id="Psat06G0025900-T2">
    <property type="protein sequence ID" value="KAI5393038.1"/>
    <property type="gene ID" value="KIW84_060259"/>
</dbReference>
<dbReference type="Pfam" id="PF04765">
    <property type="entry name" value="TOD1_MUCI70"/>
    <property type="match status" value="1"/>
</dbReference>
<accession>A0A9D5A3L2</accession>
<organism evidence="4 5">
    <name type="scientific">Pisum sativum</name>
    <name type="common">Garden pea</name>
    <name type="synonym">Lathyrus oleraceus</name>
    <dbReference type="NCBI Taxonomy" id="3888"/>
    <lineage>
        <taxon>Eukaryota</taxon>
        <taxon>Viridiplantae</taxon>
        <taxon>Streptophyta</taxon>
        <taxon>Embryophyta</taxon>
        <taxon>Tracheophyta</taxon>
        <taxon>Spermatophyta</taxon>
        <taxon>Magnoliopsida</taxon>
        <taxon>eudicotyledons</taxon>
        <taxon>Gunneridae</taxon>
        <taxon>Pentapetalae</taxon>
        <taxon>rosids</taxon>
        <taxon>fabids</taxon>
        <taxon>Fabales</taxon>
        <taxon>Fabaceae</taxon>
        <taxon>Papilionoideae</taxon>
        <taxon>50 kb inversion clade</taxon>
        <taxon>NPAAA clade</taxon>
        <taxon>Hologalegina</taxon>
        <taxon>IRL clade</taxon>
        <taxon>Fabeae</taxon>
        <taxon>Lathyrus</taxon>
    </lineage>
</organism>
<dbReference type="AlphaFoldDB" id="A0A9D5A3L2"/>
<name>A0A9D5A3L2_PEA</name>
<evidence type="ECO:0000256" key="2">
    <source>
        <dbReference type="SAM" id="Phobius"/>
    </source>
</evidence>
<keyword evidence="2" id="KW-0812">Transmembrane</keyword>
<protein>
    <recommendedName>
        <fullName evidence="3">TOD1/MUCI70 glycosyltransferase-like domain-containing protein</fullName>
    </recommendedName>
</protein>
<dbReference type="InterPro" id="IPR048354">
    <property type="entry name" value="TOD1_MUCI70_glycTrfase_dom"/>
</dbReference>
<dbReference type="Proteomes" id="UP001058974">
    <property type="component" value="Chromosome 6"/>
</dbReference>
<feature type="region of interest" description="Disordered" evidence="1">
    <location>
        <begin position="75"/>
        <end position="94"/>
    </location>
</feature>
<evidence type="ECO:0000256" key="1">
    <source>
        <dbReference type="SAM" id="MobiDB-lite"/>
    </source>
</evidence>
<reference evidence="4 5" key="1">
    <citation type="journal article" date="2022" name="Nat. Genet.">
        <title>Improved pea reference genome and pan-genome highlight genomic features and evolutionary characteristics.</title>
        <authorList>
            <person name="Yang T."/>
            <person name="Liu R."/>
            <person name="Luo Y."/>
            <person name="Hu S."/>
            <person name="Wang D."/>
            <person name="Wang C."/>
            <person name="Pandey M.K."/>
            <person name="Ge S."/>
            <person name="Xu Q."/>
            <person name="Li N."/>
            <person name="Li G."/>
            <person name="Huang Y."/>
            <person name="Saxena R.K."/>
            <person name="Ji Y."/>
            <person name="Li M."/>
            <person name="Yan X."/>
            <person name="He Y."/>
            <person name="Liu Y."/>
            <person name="Wang X."/>
            <person name="Xiang C."/>
            <person name="Varshney R.K."/>
            <person name="Ding H."/>
            <person name="Gao S."/>
            <person name="Zong X."/>
        </authorList>
    </citation>
    <scope>NUCLEOTIDE SEQUENCE [LARGE SCALE GENOMIC DNA]</scope>
    <source>
        <strain evidence="4 5">cv. Zhongwan 6</strain>
    </source>
</reference>
<keyword evidence="2" id="KW-0472">Membrane</keyword>
<gene>
    <name evidence="4" type="ORF">KIW84_060259</name>
</gene>
<dbReference type="PANTHER" id="PTHR12956:SF17">
    <property type="entry name" value="OS01G0749100 PROTEIN"/>
    <property type="match status" value="1"/>
</dbReference>
<feature type="transmembrane region" description="Helical" evidence="2">
    <location>
        <begin position="42"/>
        <end position="65"/>
    </location>
</feature>
<comment type="caution">
    <text evidence="4">The sequence shown here is derived from an EMBL/GenBank/DDBJ whole genome shotgun (WGS) entry which is preliminary data.</text>
</comment>
<keyword evidence="2" id="KW-1133">Transmembrane helix</keyword>
<keyword evidence="5" id="KW-1185">Reference proteome</keyword>
<dbReference type="PANTHER" id="PTHR12956">
    <property type="entry name" value="ALKALINE CERAMIDASE-RELATED"/>
    <property type="match status" value="1"/>
</dbReference>
<proteinExistence type="predicted"/>
<feature type="compositionally biased region" description="Polar residues" evidence="1">
    <location>
        <begin position="75"/>
        <end position="86"/>
    </location>
</feature>
<dbReference type="InterPro" id="IPR006852">
    <property type="entry name" value="TOD1_MUCI70"/>
</dbReference>
<evidence type="ECO:0000313" key="4">
    <source>
        <dbReference type="EMBL" id="KAI5393038.1"/>
    </source>
</evidence>
<feature type="domain" description="TOD1/MUCI70 glycosyltransferase-like" evidence="3">
    <location>
        <begin position="172"/>
        <end position="253"/>
    </location>
</feature>
<dbReference type="EMBL" id="JAMSHJ010000006">
    <property type="protein sequence ID" value="KAI5393038.1"/>
    <property type="molecule type" value="Genomic_DNA"/>
</dbReference>
<evidence type="ECO:0000313" key="5">
    <source>
        <dbReference type="Proteomes" id="UP001058974"/>
    </source>
</evidence>